<sequence length="108" mass="12851">MNFSEEILNTALEMSMEFGENWLRPIHERIHKKYPDISSEDLDKLNSICKKVNQFANNYIYKGGSVINGEIEFVNFNQFKKDILLKYSWISENNLSYLYSQSCYYARK</sequence>
<reference evidence="2 3" key="2">
    <citation type="submission" date="2018-09" db="EMBL/GenBank/DDBJ databases">
        <title>Genomic Encyclopedia of Archaeal and Bacterial Type Strains, Phase II (KMG-II): from individual species to whole genera.</title>
        <authorList>
            <person name="Goeker M."/>
        </authorList>
    </citation>
    <scope>NUCLEOTIDE SEQUENCE [LARGE SCALE GENOMIC DNA]</scope>
    <source>
        <strain evidence="2 3">DSM 27620</strain>
    </source>
</reference>
<dbReference type="OrthoDB" id="1261489at2"/>
<comment type="caution">
    <text evidence="2">The sequence shown here is derived from an EMBL/GenBank/DDBJ whole genome shotgun (WGS) entry which is preliminary data.</text>
</comment>
<gene>
    <name evidence="2" type="ORF">BXY58_1016</name>
    <name evidence="1" type="ORF">GCM10007332_14910</name>
</gene>
<reference evidence="4" key="3">
    <citation type="journal article" date="2019" name="Int. J. Syst. Evol. Microbiol.">
        <title>The Global Catalogue of Microorganisms (GCM) 10K type strain sequencing project: providing services to taxonomists for standard genome sequencing and annotation.</title>
        <authorList>
            <consortium name="The Broad Institute Genomics Platform"/>
            <consortium name="The Broad Institute Genome Sequencing Center for Infectious Disease"/>
            <person name="Wu L."/>
            <person name="Ma J."/>
        </authorList>
    </citation>
    <scope>NUCLEOTIDE SEQUENCE [LARGE SCALE GENOMIC DNA]</scope>
    <source>
        <strain evidence="4">CCM 8490</strain>
    </source>
</reference>
<reference evidence="1" key="1">
    <citation type="journal article" date="2014" name="Int. J. Syst. Evol. Microbiol.">
        <title>Complete genome of a new Firmicutes species belonging to the dominant human colonic microbiota ('Ruminococcus bicirculans') reveals two chromosomes and a selective capacity to utilize plant glucans.</title>
        <authorList>
            <consortium name="NISC Comparative Sequencing Program"/>
            <person name="Wegmann U."/>
            <person name="Louis P."/>
            <person name="Goesmann A."/>
            <person name="Henrissat B."/>
            <person name="Duncan S.H."/>
            <person name="Flint H.J."/>
        </authorList>
    </citation>
    <scope>NUCLEOTIDE SEQUENCE</scope>
    <source>
        <strain evidence="1">CCM 8490</strain>
    </source>
</reference>
<dbReference type="RefSeq" id="WP_120212702.1">
    <property type="nucleotide sequence ID" value="NZ_BMCW01000002.1"/>
</dbReference>
<dbReference type="Proteomes" id="UP000658202">
    <property type="component" value="Unassembled WGS sequence"/>
</dbReference>
<keyword evidence="4" id="KW-1185">Reference proteome</keyword>
<organism evidence="2 3">
    <name type="scientific">Epilithonimonas arachidiradicis</name>
    <dbReference type="NCBI Taxonomy" id="1617282"/>
    <lineage>
        <taxon>Bacteria</taxon>
        <taxon>Pseudomonadati</taxon>
        <taxon>Bacteroidota</taxon>
        <taxon>Flavobacteriia</taxon>
        <taxon>Flavobacteriales</taxon>
        <taxon>Weeksellaceae</taxon>
        <taxon>Chryseobacterium group</taxon>
        <taxon>Epilithonimonas</taxon>
    </lineage>
</organism>
<dbReference type="AlphaFoldDB" id="A0A420DBD3"/>
<dbReference type="Proteomes" id="UP000285906">
    <property type="component" value="Unassembled WGS sequence"/>
</dbReference>
<protein>
    <submittedName>
        <fullName evidence="2">Uncharacterized protein</fullName>
    </submittedName>
</protein>
<name>A0A420DBD3_9FLAO</name>
<reference evidence="1" key="4">
    <citation type="submission" date="2024-05" db="EMBL/GenBank/DDBJ databases">
        <authorList>
            <person name="Sun Q."/>
            <person name="Sedlacek I."/>
        </authorList>
    </citation>
    <scope>NUCLEOTIDE SEQUENCE</scope>
    <source>
        <strain evidence="1">CCM 8490</strain>
    </source>
</reference>
<accession>A0A420DBD3</accession>
<proteinExistence type="predicted"/>
<dbReference type="EMBL" id="BMCW01000002">
    <property type="protein sequence ID" value="GGG54298.1"/>
    <property type="molecule type" value="Genomic_DNA"/>
</dbReference>
<evidence type="ECO:0000313" key="2">
    <source>
        <dbReference type="EMBL" id="RKE88888.1"/>
    </source>
</evidence>
<evidence type="ECO:0000313" key="1">
    <source>
        <dbReference type="EMBL" id="GGG54298.1"/>
    </source>
</evidence>
<dbReference type="EMBL" id="RAQH01000002">
    <property type="protein sequence ID" value="RKE88888.1"/>
    <property type="molecule type" value="Genomic_DNA"/>
</dbReference>
<evidence type="ECO:0000313" key="4">
    <source>
        <dbReference type="Proteomes" id="UP000658202"/>
    </source>
</evidence>
<evidence type="ECO:0000313" key="3">
    <source>
        <dbReference type="Proteomes" id="UP000285906"/>
    </source>
</evidence>